<evidence type="ECO:0000256" key="1">
    <source>
        <dbReference type="SAM" id="Phobius"/>
    </source>
</evidence>
<protein>
    <submittedName>
        <fullName evidence="2">Uncharacterized protein</fullName>
    </submittedName>
</protein>
<evidence type="ECO:0000313" key="3">
    <source>
        <dbReference type="Proteomes" id="UP000663814"/>
    </source>
</evidence>
<keyword evidence="1" id="KW-1133">Transmembrane helix</keyword>
<feature type="transmembrane region" description="Helical" evidence="1">
    <location>
        <begin position="105"/>
        <end position="125"/>
    </location>
</feature>
<dbReference type="RefSeq" id="WP_205309953.1">
    <property type="nucleotide sequence ID" value="NZ_JAERPS020000001.1"/>
</dbReference>
<keyword evidence="3" id="KW-1185">Reference proteome</keyword>
<evidence type="ECO:0000313" key="2">
    <source>
        <dbReference type="EMBL" id="MBZ9610514.1"/>
    </source>
</evidence>
<accession>A0ABS7X5Q9</accession>
<comment type="caution">
    <text evidence="2">The sequence shown here is derived from an EMBL/GenBank/DDBJ whole genome shotgun (WGS) entry which is preliminary data.</text>
</comment>
<gene>
    <name evidence="2" type="ORF">I4W93_002775</name>
</gene>
<feature type="transmembrane region" description="Helical" evidence="1">
    <location>
        <begin position="41"/>
        <end position="62"/>
    </location>
</feature>
<dbReference type="EMBL" id="JAERPS020000001">
    <property type="protein sequence ID" value="MBZ9610514.1"/>
    <property type="molecule type" value="Genomic_DNA"/>
</dbReference>
<dbReference type="Proteomes" id="UP000663814">
    <property type="component" value="Unassembled WGS sequence"/>
</dbReference>
<keyword evidence="1" id="KW-0472">Membrane</keyword>
<feature type="transmembrane region" description="Helical" evidence="1">
    <location>
        <begin position="74"/>
        <end position="93"/>
    </location>
</feature>
<feature type="transmembrane region" description="Helical" evidence="1">
    <location>
        <begin position="137"/>
        <end position="155"/>
    </location>
</feature>
<reference evidence="2 3" key="1">
    <citation type="submission" date="2020-12" db="EMBL/GenBank/DDBJ databases">
        <authorList>
            <person name="Ruan W."/>
            <person name="Khan S.A."/>
            <person name="Jeon C.O."/>
        </authorList>
    </citation>
    <scope>NUCLEOTIDE SEQUENCE [LARGE SCALE GENOMIC DNA]</scope>
    <source>
        <strain evidence="2 3">MA-13</strain>
    </source>
</reference>
<organism evidence="2 3">
    <name type="scientific">Rheinheimera maricola</name>
    <dbReference type="NCBI Taxonomy" id="2793282"/>
    <lineage>
        <taxon>Bacteria</taxon>
        <taxon>Pseudomonadati</taxon>
        <taxon>Pseudomonadota</taxon>
        <taxon>Gammaproteobacteria</taxon>
        <taxon>Chromatiales</taxon>
        <taxon>Chromatiaceae</taxon>
        <taxon>Rheinheimera</taxon>
    </lineage>
</organism>
<sequence length="197" mass="22341">MSNRQSQLQHRLLETVKRELGPEYIRLFAPHFLSHGMPAGITGMMLSVAAALYIFYCSANIIGLADVVNVVEHYFFILIPVAAFVVLAYTFPFQNMVLGKKDHLLYFKKFALVCTLITILGVFFLEIPTYSGQMPEKIFLALPVVIGSVFCLLVYSKKFSAMLAYQQKLWVIKQRLIAEEKALVAELKRKTKNRSGI</sequence>
<reference evidence="2 3" key="2">
    <citation type="submission" date="2021-08" db="EMBL/GenBank/DDBJ databases">
        <title>Rheinheimera aquimaris sp. nov., isolated from seawater of the East Sea in Korea.</title>
        <authorList>
            <person name="Kim K.H."/>
            <person name="Wenting R."/>
            <person name="Kim K.R."/>
            <person name="Jeon C.O."/>
        </authorList>
    </citation>
    <scope>NUCLEOTIDE SEQUENCE [LARGE SCALE GENOMIC DNA]</scope>
    <source>
        <strain evidence="2 3">MA-13</strain>
    </source>
</reference>
<name>A0ABS7X5Q9_9GAMM</name>
<proteinExistence type="predicted"/>
<keyword evidence="1" id="KW-0812">Transmembrane</keyword>